<accession>A0A8J7JG83</accession>
<evidence type="ECO:0000259" key="2">
    <source>
        <dbReference type="PROSITE" id="PS50263"/>
    </source>
</evidence>
<comment type="similarity">
    <text evidence="1">Belongs to the carbon-nitrogen hydrolase superfamily. NIT1/NIT2 family.</text>
</comment>
<organism evidence="3 4">
    <name type="scientific">Geomesophilobacter sediminis</name>
    <dbReference type="NCBI Taxonomy" id="2798584"/>
    <lineage>
        <taxon>Bacteria</taxon>
        <taxon>Pseudomonadati</taxon>
        <taxon>Thermodesulfobacteriota</taxon>
        <taxon>Desulfuromonadia</taxon>
        <taxon>Geobacterales</taxon>
        <taxon>Geobacteraceae</taxon>
        <taxon>Geomesophilobacter</taxon>
    </lineage>
</organism>
<dbReference type="GO" id="GO:0016787">
    <property type="term" value="F:hydrolase activity"/>
    <property type="evidence" value="ECO:0007669"/>
    <property type="project" value="UniProtKB-KW"/>
</dbReference>
<proteinExistence type="inferred from homology"/>
<evidence type="ECO:0000313" key="4">
    <source>
        <dbReference type="Proteomes" id="UP000636888"/>
    </source>
</evidence>
<gene>
    <name evidence="3" type="ORF">JFN93_12935</name>
</gene>
<feature type="domain" description="CN hydrolase" evidence="2">
    <location>
        <begin position="5"/>
        <end position="238"/>
    </location>
</feature>
<dbReference type="PANTHER" id="PTHR23088:SF27">
    <property type="entry name" value="DEAMINATED GLUTATHIONE AMIDASE"/>
    <property type="match status" value="1"/>
</dbReference>
<comment type="caution">
    <text evidence="3">The sequence shown here is derived from an EMBL/GenBank/DDBJ whole genome shotgun (WGS) entry which is preliminary data.</text>
</comment>
<dbReference type="SUPFAM" id="SSF56317">
    <property type="entry name" value="Carbon-nitrogen hydrolase"/>
    <property type="match status" value="1"/>
</dbReference>
<dbReference type="Pfam" id="PF00795">
    <property type="entry name" value="CN_hydrolase"/>
    <property type="match status" value="1"/>
</dbReference>
<protein>
    <submittedName>
        <fullName evidence="3">Carbon-nitrogen family hydrolase</fullName>
    </submittedName>
</protein>
<keyword evidence="4" id="KW-1185">Reference proteome</keyword>
<dbReference type="CDD" id="cd07583">
    <property type="entry name" value="nitrilase_5"/>
    <property type="match status" value="1"/>
</dbReference>
<dbReference type="PANTHER" id="PTHR23088">
    <property type="entry name" value="NITRILASE-RELATED"/>
    <property type="match status" value="1"/>
</dbReference>
<sequence length="259" mass="28456">MDRKIKAAAVQFTIALGEIEKNLEQAKSALARLAKQQVELVVLPEMWATGFSYKDLNRLAQKTPEVVAEIARLSADYGMVIVGSLPEPHGEKVYNTSYVADRGQIVGSYRKMHLFSLMGEDRSLDAGDAAVVVPTSVGSIGLMICYDIRFPELARRLTLDGASIIAVPGEWPKPRQDHWRTILRARAMENQLFVIAANACGVTGKLDFFGDSLVLGVKGEILGEGGYEPGEVVAELDPAEMLSWRGQITCLKDRRPDCY</sequence>
<dbReference type="Gene3D" id="3.60.110.10">
    <property type="entry name" value="Carbon-nitrogen hydrolase"/>
    <property type="match status" value="1"/>
</dbReference>
<dbReference type="PROSITE" id="PS50263">
    <property type="entry name" value="CN_HYDROLASE"/>
    <property type="match status" value="1"/>
</dbReference>
<name>A0A8J7JG83_9BACT</name>
<dbReference type="InterPro" id="IPR036526">
    <property type="entry name" value="C-N_Hydrolase_sf"/>
</dbReference>
<dbReference type="RefSeq" id="WP_199384513.1">
    <property type="nucleotide sequence ID" value="NZ_JAEMHM010000010.1"/>
</dbReference>
<dbReference type="InterPro" id="IPR001110">
    <property type="entry name" value="UPF0012_CS"/>
</dbReference>
<evidence type="ECO:0000313" key="3">
    <source>
        <dbReference type="EMBL" id="MBJ6725619.1"/>
    </source>
</evidence>
<reference evidence="3" key="1">
    <citation type="submission" date="2020-12" db="EMBL/GenBank/DDBJ databases">
        <title>Geomonas sp. Red875, isolated from river sediment.</title>
        <authorList>
            <person name="Xu Z."/>
            <person name="Zhang Z."/>
            <person name="Masuda Y."/>
            <person name="Itoh H."/>
            <person name="Senoo K."/>
        </authorList>
    </citation>
    <scope>NUCLEOTIDE SEQUENCE</scope>
    <source>
        <strain evidence="3">Red875</strain>
    </source>
</reference>
<dbReference type="EMBL" id="JAEMHM010000010">
    <property type="protein sequence ID" value="MBJ6725619.1"/>
    <property type="molecule type" value="Genomic_DNA"/>
</dbReference>
<dbReference type="AlphaFoldDB" id="A0A8J7JG83"/>
<keyword evidence="3" id="KW-0378">Hydrolase</keyword>
<evidence type="ECO:0000256" key="1">
    <source>
        <dbReference type="ARBA" id="ARBA00010613"/>
    </source>
</evidence>
<dbReference type="InterPro" id="IPR003010">
    <property type="entry name" value="C-N_Hydrolase"/>
</dbReference>
<dbReference type="PROSITE" id="PS01227">
    <property type="entry name" value="UPF0012"/>
    <property type="match status" value="1"/>
</dbReference>
<dbReference type="Proteomes" id="UP000636888">
    <property type="component" value="Unassembled WGS sequence"/>
</dbReference>